<dbReference type="Gene3D" id="3.30.200.40">
    <property type="entry name" value="Scavenger mRNA decapping enzyme, N-terminal domain"/>
    <property type="match status" value="1"/>
</dbReference>
<evidence type="ECO:0000256" key="1">
    <source>
        <dbReference type="ARBA" id="ARBA00001311"/>
    </source>
</evidence>
<dbReference type="Pfam" id="PF01124">
    <property type="entry name" value="MAPEG"/>
    <property type="match status" value="1"/>
</dbReference>
<dbReference type="Gene3D" id="3.90.1300.10">
    <property type="entry name" value="Amidase signature (AS) domain"/>
    <property type="match status" value="1"/>
</dbReference>
<evidence type="ECO:0000256" key="7">
    <source>
        <dbReference type="ARBA" id="ARBA00022801"/>
    </source>
</evidence>
<dbReference type="GO" id="GO:0004040">
    <property type="term" value="F:amidase activity"/>
    <property type="evidence" value="ECO:0007669"/>
    <property type="project" value="UniProtKB-EC"/>
</dbReference>
<dbReference type="EMBL" id="VIBQ01000012">
    <property type="protein sequence ID" value="KAB8342779.1"/>
    <property type="molecule type" value="Genomic_DNA"/>
</dbReference>
<dbReference type="OrthoDB" id="10264956at2759"/>
<evidence type="ECO:0000256" key="3">
    <source>
        <dbReference type="ARBA" id="ARBA00009199"/>
    </source>
</evidence>
<gene>
    <name evidence="11" type="ORF">FH972_022377</name>
</gene>
<accession>A0A5N6KSG2</accession>
<dbReference type="InterPro" id="IPR008594">
    <property type="entry name" value="DcpS/DCS2"/>
</dbReference>
<dbReference type="InterPro" id="IPR011145">
    <property type="entry name" value="Scavenger_mRNA_decap_enz_N"/>
</dbReference>
<dbReference type="AlphaFoldDB" id="A0A5N6KSG2"/>
<comment type="caution">
    <text evidence="11">The sequence shown here is derived from an EMBL/GenBank/DDBJ whole genome shotgun (WGS) entry which is preliminary data.</text>
</comment>
<dbReference type="InterPro" id="IPR023352">
    <property type="entry name" value="MAPEG-like_dom_sf"/>
</dbReference>
<keyword evidence="7" id="KW-0378">Hydrolase</keyword>
<evidence type="ECO:0000256" key="6">
    <source>
        <dbReference type="ARBA" id="ARBA00022692"/>
    </source>
</evidence>
<evidence type="ECO:0000313" key="11">
    <source>
        <dbReference type="EMBL" id="KAB8342779.1"/>
    </source>
</evidence>
<dbReference type="SUPFAM" id="SSF161084">
    <property type="entry name" value="MAPEG domain-like"/>
    <property type="match status" value="1"/>
</dbReference>
<keyword evidence="8" id="KW-1133">Transmembrane helix</keyword>
<dbReference type="Pfam" id="PF01425">
    <property type="entry name" value="Amidase"/>
    <property type="match status" value="1"/>
</dbReference>
<evidence type="ECO:0000256" key="8">
    <source>
        <dbReference type="ARBA" id="ARBA00022989"/>
    </source>
</evidence>
<keyword evidence="9" id="KW-0472">Membrane</keyword>
<organism evidence="11 12">
    <name type="scientific">Carpinus fangiana</name>
    <dbReference type="NCBI Taxonomy" id="176857"/>
    <lineage>
        <taxon>Eukaryota</taxon>
        <taxon>Viridiplantae</taxon>
        <taxon>Streptophyta</taxon>
        <taxon>Embryophyta</taxon>
        <taxon>Tracheophyta</taxon>
        <taxon>Spermatophyta</taxon>
        <taxon>Magnoliopsida</taxon>
        <taxon>eudicotyledons</taxon>
        <taxon>Gunneridae</taxon>
        <taxon>Pentapetalae</taxon>
        <taxon>rosids</taxon>
        <taxon>fabids</taxon>
        <taxon>Fagales</taxon>
        <taxon>Betulaceae</taxon>
        <taxon>Carpinus</taxon>
    </lineage>
</organism>
<dbReference type="Pfam" id="PF11969">
    <property type="entry name" value="DcpS_C"/>
    <property type="match status" value="1"/>
</dbReference>
<dbReference type="InterPro" id="IPR023631">
    <property type="entry name" value="Amidase_dom"/>
</dbReference>
<comment type="subcellular location">
    <subcellularLocation>
        <location evidence="2">Membrane</location>
    </subcellularLocation>
</comment>
<dbReference type="FunFam" id="3.30.428.10:FF:000016">
    <property type="entry name" value="Scavenger mRNA decapping enzyme"/>
    <property type="match status" value="1"/>
</dbReference>
<comment type="similarity">
    <text evidence="3">Belongs to the amidase family.</text>
</comment>
<keyword evidence="12" id="KW-1185">Reference proteome</keyword>
<proteinExistence type="inferred from homology"/>
<dbReference type="InterPro" id="IPR036928">
    <property type="entry name" value="AS_sf"/>
</dbReference>
<sequence length="1088" mass="119334">MADTDAAAVKAAAEALVPKFQFERLLNQDQAGRRISLLGKINEEPAILSVERAAFSVETPVLASLAQTVTNVSNLGANDIYNWFMASTGIAKSTPSNLKLNLIYPCTAKHIKKYSSQGARTVTETPEIYRDQVRPYMQKQREAGHLDWVFNIIEGRTEQEDVIYREHSGKEDEGFLLLPDLNWDRKTITSLHLLGIVERRDIWSVRDLTKGHVQWLKHMKDKLLEATTMLYPQIEEDQIKLYVHYQPTYYHFHIHVVHVMLEAGGTQAVGKALSLDNIISQLETMDADDAGMKDVSLTYGLGEASDLWIDIFEPLKSERLKRKRDYRSIAATAQARRAAAIPTDFLLPASSIASLPKDVTTVATDSRHFTPEEVVILHADAETILANIASRKWTSLAVTEAFCKSAVVANQLTNCLTEILFQEAFARAVSLDEHMASTGKVIGPLHGLPMSIKDNFITPPHPSSIGMACFANVPTTPAEESVLIKMLHSLGAVIYVKTNVPTAMMMMETINNVWGETRNPHHTGCSSGGSSGGEAALIAMHGSPLGIGTDIGGSIRLPAAFCGLYGLKPSYGRYPQWAGRSGIPGQEFILAINGPISNSLCTLQLYSSAVLSSAAAPWRFDPKALPIPWRAGPHVTPTNRPLRLAILPPAADGLVTAHPPIERALRLTRAALEAAGHTVVDWDTTDHPEIVKMLQAAFFDFGSDPIINPMQAHGEPIFGSMAGYATAAAVGEISAGFTPSKMREMNAARNLLQKRALDQWQRLAADNGSGLDGIVAPVSPWAAPRLGVTNSDKQGRMLQVGFTAIFNLLDYPSCTFPVTRVDAAVDKVRTTGEWTPLNDVDRDLQADYDPAFYHGAPVSLQLVGERLSEEKVLEVTGIVKACLDGAGVNRWRSYTYPAMLNDISTAHFFHVAYDEDHSSQKIFAELDRHPRPHRATTLPTMEPHSSFYAIPAAYALGLVPHAYYLTRMMAASSFQWTNVTPRQNWELLKSKVPAEVYNRCLRARGAHLNALEGFPIFAAAVIATNVAKLPEDDIKSMAYQYLCARALYTVAYVGIKNEALSYVRTGLWGWSLAVPVLALLRSANAGRA</sequence>
<dbReference type="SUPFAM" id="SSF54197">
    <property type="entry name" value="HIT-like"/>
    <property type="match status" value="1"/>
</dbReference>
<dbReference type="SUPFAM" id="SSF75304">
    <property type="entry name" value="Amidase signature (AS) enzymes"/>
    <property type="match status" value="1"/>
</dbReference>
<reference evidence="11 12" key="1">
    <citation type="submission" date="2019-06" db="EMBL/GenBank/DDBJ databases">
        <title>A chromosomal-level reference genome of Carpinus fangiana (Coryloideae, Betulaceae).</title>
        <authorList>
            <person name="Yang X."/>
            <person name="Wang Z."/>
            <person name="Zhang L."/>
            <person name="Hao G."/>
            <person name="Liu J."/>
            <person name="Yang Y."/>
        </authorList>
    </citation>
    <scope>NUCLEOTIDE SEQUENCE [LARGE SCALE GENOMIC DNA]</scope>
    <source>
        <strain evidence="11">Cfa_2016G</strain>
        <tissue evidence="11">Leaf</tissue>
    </source>
</reference>
<dbReference type="GO" id="GO:0016020">
    <property type="term" value="C:membrane"/>
    <property type="evidence" value="ECO:0007669"/>
    <property type="project" value="UniProtKB-SubCell"/>
</dbReference>
<dbReference type="GO" id="GO:0000290">
    <property type="term" value="P:deadenylation-dependent decapping of nuclear-transcribed mRNA"/>
    <property type="evidence" value="ECO:0007669"/>
    <property type="project" value="InterPro"/>
</dbReference>
<evidence type="ECO:0000256" key="9">
    <source>
        <dbReference type="ARBA" id="ARBA00023136"/>
    </source>
</evidence>
<dbReference type="EC" id="3.5.1.4" evidence="5"/>
<evidence type="ECO:0000256" key="4">
    <source>
        <dbReference type="ARBA" id="ARBA00010208"/>
    </source>
</evidence>
<dbReference type="InterPro" id="IPR020556">
    <property type="entry name" value="Amidase_CS"/>
</dbReference>
<evidence type="ECO:0000259" key="10">
    <source>
        <dbReference type="Pfam" id="PF01425"/>
    </source>
</evidence>
<dbReference type="Pfam" id="PF05652">
    <property type="entry name" value="DcpS"/>
    <property type="match status" value="1"/>
</dbReference>
<dbReference type="InterPro" id="IPR036265">
    <property type="entry name" value="HIT-like_sf"/>
</dbReference>
<dbReference type="PROSITE" id="PS00571">
    <property type="entry name" value="AMIDASES"/>
    <property type="match status" value="1"/>
</dbReference>
<keyword evidence="6" id="KW-0812">Transmembrane</keyword>
<evidence type="ECO:0000313" key="12">
    <source>
        <dbReference type="Proteomes" id="UP000327013"/>
    </source>
</evidence>
<dbReference type="Gene3D" id="1.20.120.550">
    <property type="entry name" value="Membrane associated eicosanoid/glutathione metabolism-like domain"/>
    <property type="match status" value="1"/>
</dbReference>
<protein>
    <recommendedName>
        <fullName evidence="5">amidase</fullName>
        <ecNumber evidence="5">3.5.1.4</ecNumber>
    </recommendedName>
</protein>
<dbReference type="PANTHER" id="PTHR46072">
    <property type="entry name" value="AMIDASE-RELATED-RELATED"/>
    <property type="match status" value="1"/>
</dbReference>
<feature type="domain" description="Amidase" evidence="10">
    <location>
        <begin position="398"/>
        <end position="873"/>
    </location>
</feature>
<name>A0A5N6KSG2_9ROSI</name>
<comment type="catalytic activity">
    <reaction evidence="1">
        <text>a monocarboxylic acid amide + H2O = a monocarboxylate + NH4(+)</text>
        <dbReference type="Rhea" id="RHEA:12020"/>
        <dbReference type="ChEBI" id="CHEBI:15377"/>
        <dbReference type="ChEBI" id="CHEBI:28938"/>
        <dbReference type="ChEBI" id="CHEBI:35757"/>
        <dbReference type="ChEBI" id="CHEBI:83628"/>
        <dbReference type="EC" id="3.5.1.4"/>
    </reaction>
</comment>
<dbReference type="InterPro" id="IPR001129">
    <property type="entry name" value="Membr-assoc_MAPEG"/>
</dbReference>
<dbReference type="Proteomes" id="UP000327013">
    <property type="component" value="Unassembled WGS sequence"/>
</dbReference>
<dbReference type="Gene3D" id="3.30.428.10">
    <property type="entry name" value="HIT-like"/>
    <property type="match status" value="1"/>
</dbReference>
<evidence type="ECO:0000256" key="2">
    <source>
        <dbReference type="ARBA" id="ARBA00004370"/>
    </source>
</evidence>
<comment type="similarity">
    <text evidence="4">Belongs to the HIT family.</text>
</comment>
<evidence type="ECO:0000256" key="5">
    <source>
        <dbReference type="ARBA" id="ARBA00012922"/>
    </source>
</evidence>
<dbReference type="SUPFAM" id="SSF102860">
    <property type="entry name" value="mRNA decapping enzyme DcpS N-terminal domain"/>
    <property type="match status" value="1"/>
</dbReference>
<dbReference type="PANTHER" id="PTHR46072:SF11">
    <property type="entry name" value="AMIDASE-RELATED"/>
    <property type="match status" value="1"/>
</dbReference>